<feature type="chain" id="PRO_5047492859" evidence="1">
    <location>
        <begin position="26"/>
        <end position="145"/>
    </location>
</feature>
<feature type="signal peptide" evidence="1">
    <location>
        <begin position="1"/>
        <end position="25"/>
    </location>
</feature>
<dbReference type="SUPFAM" id="SSF89872">
    <property type="entry name" value="Inhibitor of vertebrate lysozyme, Ivy"/>
    <property type="match status" value="1"/>
</dbReference>
<reference evidence="2" key="2">
    <citation type="submission" date="2023-07" db="EMBL/GenBank/DDBJ databases">
        <authorList>
            <person name="Sun H."/>
        </authorList>
    </citation>
    <scope>NUCLEOTIDE SEQUENCE</scope>
    <source>
        <strain evidence="2">05753</strain>
    </source>
</reference>
<dbReference type="Gene3D" id="3.40.1420.10">
    <property type="entry name" value="Inhibitor of vertebrate lysozyme"/>
    <property type="match status" value="1"/>
</dbReference>
<evidence type="ECO:0000313" key="2">
    <source>
        <dbReference type="EMBL" id="MDO1581335.1"/>
    </source>
</evidence>
<sequence>MNQSILPFASLCLALCLSAASLTQAAEAQSGRFLGNVLYVTPAYQTSLRAIIRLEPKLPVWVRNILPQQAFVSLASQKVEVDGQSLEVFDACRPADCPRSQLRLVFTPDGKTAWGLVRDAEFGEIPLGKPSPALLEILRKPAGRI</sequence>
<dbReference type="RefSeq" id="WP_302075447.1">
    <property type="nucleotide sequence ID" value="NZ_JAUKWQ010000001.1"/>
</dbReference>
<dbReference type="Pfam" id="PF08816">
    <property type="entry name" value="Ivy"/>
    <property type="match status" value="1"/>
</dbReference>
<reference evidence="2" key="1">
    <citation type="journal article" date="2015" name="Int. J. Syst. Evol. Microbiol.">
        <title>Rhizobium oryzicola sp. nov., potential plant-growth-promoting endophytic bacteria isolated from rice roots.</title>
        <authorList>
            <person name="Zhang X.X."/>
            <person name="Gao J.S."/>
            <person name="Cao Y.H."/>
            <person name="Sheirdil R.A."/>
            <person name="Wang X.C."/>
            <person name="Zhang L."/>
        </authorList>
    </citation>
    <scope>NUCLEOTIDE SEQUENCE</scope>
    <source>
        <strain evidence="2">05753</strain>
    </source>
</reference>
<evidence type="ECO:0000256" key="1">
    <source>
        <dbReference type="SAM" id="SignalP"/>
    </source>
</evidence>
<proteinExistence type="predicted"/>
<gene>
    <name evidence="2" type="ORF">Q2T52_04425</name>
</gene>
<comment type="caution">
    <text evidence="2">The sequence shown here is derived from an EMBL/GenBank/DDBJ whole genome shotgun (WGS) entry which is preliminary data.</text>
</comment>
<keyword evidence="3" id="KW-1185">Reference proteome</keyword>
<dbReference type="Proteomes" id="UP001169006">
    <property type="component" value="Unassembled WGS sequence"/>
</dbReference>
<accession>A0ABT8SSE5</accession>
<dbReference type="EMBL" id="JAUKWQ010000001">
    <property type="protein sequence ID" value="MDO1581335.1"/>
    <property type="molecule type" value="Genomic_DNA"/>
</dbReference>
<organism evidence="2 3">
    <name type="scientific">Rhizobium oryzicola</name>
    <dbReference type="NCBI Taxonomy" id="1232668"/>
    <lineage>
        <taxon>Bacteria</taxon>
        <taxon>Pseudomonadati</taxon>
        <taxon>Pseudomonadota</taxon>
        <taxon>Alphaproteobacteria</taxon>
        <taxon>Hyphomicrobiales</taxon>
        <taxon>Rhizobiaceae</taxon>
        <taxon>Rhizobium/Agrobacterium group</taxon>
        <taxon>Rhizobium</taxon>
    </lineage>
</organism>
<name>A0ABT8SSE5_9HYPH</name>
<keyword evidence="1" id="KW-0732">Signal</keyword>
<dbReference type="InterPro" id="IPR036501">
    <property type="entry name" value="Inhibitor_vert_lysozyme_sf"/>
</dbReference>
<evidence type="ECO:0000313" key="3">
    <source>
        <dbReference type="Proteomes" id="UP001169006"/>
    </source>
</evidence>
<protein>
    <submittedName>
        <fullName evidence="2">Ivy family c-type lysozyme inhibitor</fullName>
    </submittedName>
</protein>